<feature type="transmembrane region" description="Helical" evidence="2">
    <location>
        <begin position="81"/>
        <end position="107"/>
    </location>
</feature>
<keyword evidence="2" id="KW-0812">Transmembrane</keyword>
<dbReference type="AlphaFoldDB" id="A0A291H059"/>
<dbReference type="Proteomes" id="UP000217889">
    <property type="component" value="Chromosome"/>
</dbReference>
<feature type="compositionally biased region" description="Low complexity" evidence="1">
    <location>
        <begin position="186"/>
        <end position="195"/>
    </location>
</feature>
<evidence type="ECO:0000313" key="4">
    <source>
        <dbReference type="Proteomes" id="UP000217889"/>
    </source>
</evidence>
<name>A0A291H059_9MICO</name>
<reference evidence="3 4" key="1">
    <citation type="journal article" date="2014" name="Int. J. Syst. Evol. Microbiol.">
        <title>Brachybacterium ginsengisoli sp. nov., isolated from soil of a ginseng field.</title>
        <authorList>
            <person name="Hoang V.A."/>
            <person name="Kim Y.J."/>
            <person name="Nguyen N.L."/>
            <person name="Yang D.C."/>
        </authorList>
    </citation>
    <scope>NUCLEOTIDE SEQUENCE [LARGE SCALE GENOMIC DNA]</scope>
    <source>
        <strain evidence="3 4">DCY80</strain>
    </source>
</reference>
<feature type="compositionally biased region" description="Low complexity" evidence="1">
    <location>
        <begin position="142"/>
        <end position="151"/>
    </location>
</feature>
<organism evidence="3 4">
    <name type="scientific">Brachybacterium ginsengisoli</name>
    <dbReference type="NCBI Taxonomy" id="1331682"/>
    <lineage>
        <taxon>Bacteria</taxon>
        <taxon>Bacillati</taxon>
        <taxon>Actinomycetota</taxon>
        <taxon>Actinomycetes</taxon>
        <taxon>Micrococcales</taxon>
        <taxon>Dermabacteraceae</taxon>
        <taxon>Brachybacterium</taxon>
    </lineage>
</organism>
<feature type="transmembrane region" description="Helical" evidence="2">
    <location>
        <begin position="36"/>
        <end position="69"/>
    </location>
</feature>
<keyword evidence="2" id="KW-1133">Transmembrane helix</keyword>
<feature type="compositionally biased region" description="Acidic residues" evidence="1">
    <location>
        <begin position="152"/>
        <end position="165"/>
    </location>
</feature>
<proteinExistence type="predicted"/>
<evidence type="ECO:0008006" key="5">
    <source>
        <dbReference type="Google" id="ProtNLM"/>
    </source>
</evidence>
<accession>A0A291H059</accession>
<keyword evidence="2" id="KW-0472">Membrane</keyword>
<keyword evidence="4" id="KW-1185">Reference proteome</keyword>
<evidence type="ECO:0000256" key="2">
    <source>
        <dbReference type="SAM" id="Phobius"/>
    </source>
</evidence>
<dbReference type="EMBL" id="CP023564">
    <property type="protein sequence ID" value="ATG55859.1"/>
    <property type="molecule type" value="Genomic_DNA"/>
</dbReference>
<protein>
    <recommendedName>
        <fullName evidence="5">DUF4190 domain-containing protein</fullName>
    </recommendedName>
</protein>
<dbReference type="RefSeq" id="WP_096800319.1">
    <property type="nucleotide sequence ID" value="NZ_CP023564.1"/>
</dbReference>
<evidence type="ECO:0000313" key="3">
    <source>
        <dbReference type="EMBL" id="ATG55859.1"/>
    </source>
</evidence>
<gene>
    <name evidence="3" type="ORF">CFK41_14535</name>
</gene>
<evidence type="ECO:0000256" key="1">
    <source>
        <dbReference type="SAM" id="MobiDB-lite"/>
    </source>
</evidence>
<feature type="region of interest" description="Disordered" evidence="1">
    <location>
        <begin position="1"/>
        <end position="23"/>
    </location>
</feature>
<feature type="region of interest" description="Disordered" evidence="1">
    <location>
        <begin position="108"/>
        <end position="197"/>
    </location>
</feature>
<dbReference type="OrthoDB" id="4794368at2"/>
<dbReference type="KEGG" id="bgg:CFK41_14535"/>
<sequence length="316" mass="31639">MALPPSDPVGGAPTSHGPFAERPASAAARRSSAPLALAALIVCVAAFVLGLLPLLGATLAATGIVLVTLAVRRGIATKRTYAAGAAAVVGGLASIVTTVALVGLVAAPSSPSAPEPTVAAGEMDGADGGDAGEPTEVDSAPDGDATGGEADPAAEADGPAEEPAVDPETTAAPEPGPTEDPEPTEETAAATVPPADLGSFEELDERGLSQIVKAPDDHIGRQVVVYGAITQLDAATGKCFVRLSISHAPQGQRYDYEHNTVGLAGDGVSDCPVLDPFVTDDEVKLWVTIGGSLSYDTQIGGSTTVPVYLIHEVELL</sequence>